<feature type="compositionally biased region" description="Polar residues" evidence="1">
    <location>
        <begin position="599"/>
        <end position="608"/>
    </location>
</feature>
<feature type="region of interest" description="Disordered" evidence="1">
    <location>
        <begin position="501"/>
        <end position="530"/>
    </location>
</feature>
<evidence type="ECO:0000313" key="3">
    <source>
        <dbReference type="Proteomes" id="UP000091857"/>
    </source>
</evidence>
<feature type="compositionally biased region" description="Basic and acidic residues" evidence="1">
    <location>
        <begin position="331"/>
        <end position="341"/>
    </location>
</feature>
<feature type="region of interest" description="Disordered" evidence="1">
    <location>
        <begin position="544"/>
        <end position="565"/>
    </location>
</feature>
<evidence type="ECO:0000313" key="2">
    <source>
        <dbReference type="EMBL" id="OAY49106.1"/>
    </source>
</evidence>
<reference evidence="3" key="1">
    <citation type="journal article" date="2016" name="Nat. Biotechnol.">
        <title>Sequencing wild and cultivated cassava and related species reveals extensive interspecific hybridization and genetic diversity.</title>
        <authorList>
            <person name="Bredeson J.V."/>
            <person name="Lyons J.B."/>
            <person name="Prochnik S.E."/>
            <person name="Wu G.A."/>
            <person name="Ha C.M."/>
            <person name="Edsinger-Gonzales E."/>
            <person name="Grimwood J."/>
            <person name="Schmutz J."/>
            <person name="Rabbi I.Y."/>
            <person name="Egesi C."/>
            <person name="Nauluvula P."/>
            <person name="Lebot V."/>
            <person name="Ndunguru J."/>
            <person name="Mkamilo G."/>
            <person name="Bart R.S."/>
            <person name="Setter T.L."/>
            <person name="Gleadow R.M."/>
            <person name="Kulakow P."/>
            <person name="Ferguson M.E."/>
            <person name="Rounsley S."/>
            <person name="Rokhsar D.S."/>
        </authorList>
    </citation>
    <scope>NUCLEOTIDE SEQUENCE [LARGE SCALE GENOMIC DNA]</scope>
    <source>
        <strain evidence="3">cv. AM560-2</strain>
    </source>
</reference>
<dbReference type="EMBL" id="CM004391">
    <property type="protein sequence ID" value="OAY49106.1"/>
    <property type="molecule type" value="Genomic_DNA"/>
</dbReference>
<name>A0A2C9VSW9_MANES</name>
<feature type="compositionally biased region" description="Basic and acidic residues" evidence="1">
    <location>
        <begin position="426"/>
        <end position="441"/>
    </location>
</feature>
<dbReference type="OrthoDB" id="1923709at2759"/>
<sequence length="1078" mass="118700">MSSENEEQHVLNKHTEARHESEKKLRFSYTRDFLLSLRELDVCKNWPSGFDPLLLSEFEDASQDRFRTSGSLTSQSYRRTEYGSSPPTRGDMGNYSRGIHGRWDSRSSGRGDRDSDSQSDWDSDSGKRHGNQSRRPWQVPEHDGLLGSGSFPRPSGYTAGPSAPKLRANDNYQLNRSNEPYHPPRPYKAVPHSRRDANDSYNDETFGSSEFTSEDRAEEERKRRASFELMRKEQHKAFKEKQKLNPEKGKDDFDISELMEDPKDKRFLIRKNETDEPATQTPSIVDSDKSSIPSPAPLSRPLVPPGFSSTILVEKNVGIKSLIPPEPSEIGNERDGSHLDAKGNSLLSGTSNNQEKNQPLEQIDLSEQQLGSPSIQDSVKSQSEKLLKLSSALDVSTEVQVLGMDDQFYKNSKLSEAFETSESSEFIEHDGKDRSESKVVKESSPTHSTSILDKLFGSALTLNGVVSSGFIEDVKADDKWSPCTVQSSKFAQWFLEEEKKPIDGLSSGSNNKPGDDLSSGRPSDLLSLIAGGEKSGSHTFSVKAVENTPPSPPLQSSGLADGHMTSNSMPVTVENIDKLDAVPAVLTCEDLEQSILSEMTESSSTLQPPVQGLSGSGAKTEQLKTDIDDHASQHLLSLLQKGTNLYTGLDIVSSDTKQNMEVENLSTMLSSSRERDTENTPNAGKLLTLETLFGTAFMKELQPVGMPTSGQSGSVGSVKVSVLESPFPMTDDNFHTSADDMTISMSSNGGILASHQRQQLKPESVQEQILRFDHKNEVNLSQRQIDMGSKLGGFDGSVDIRLPEEDSLITSDPLNLQNFMHARSSSKAELSSMPETAVDIAEKLTALNSVYPDERSIIGGQGGAAFFRGPYDMRESDVQYPNIQAQPSSPQLHRPQFNHAGPMFHALDSHPANVNTQMKFMAPDNIHLDPPNNQFAANLLSPPFHHPSTGLTRLDPNPHNPMLQQMHMPGNFPPPHLLRGFPRGAPLPPHPSNQVPGVIQESNPMQGFPFGQRQANFGALGIPSQAPDVGGGTHHPEVLQRLFEMELRSKSKPIHPFAMAGHNQGRYGHELDMSFGHR</sequence>
<feature type="compositionally biased region" description="Basic and acidic residues" evidence="1">
    <location>
        <begin position="101"/>
        <end position="116"/>
    </location>
</feature>
<dbReference type="STRING" id="3983.A0A2C9VSW9"/>
<feature type="compositionally biased region" description="Polar residues" evidence="1">
    <location>
        <begin position="68"/>
        <end position="87"/>
    </location>
</feature>
<dbReference type="Proteomes" id="UP000091857">
    <property type="component" value="Chromosome 5"/>
</dbReference>
<feature type="region of interest" description="Disordered" evidence="1">
    <location>
        <begin position="66"/>
        <end position="307"/>
    </location>
</feature>
<dbReference type="OMA" id="HADIEPA"/>
<feature type="region of interest" description="Disordered" evidence="1">
    <location>
        <begin position="1"/>
        <end position="23"/>
    </location>
</feature>
<feature type="compositionally biased region" description="Basic and acidic residues" evidence="1">
    <location>
        <begin position="213"/>
        <end position="253"/>
    </location>
</feature>
<organism evidence="2 3">
    <name type="scientific">Manihot esculenta</name>
    <name type="common">Cassava</name>
    <name type="synonym">Jatropha manihot</name>
    <dbReference type="NCBI Taxonomy" id="3983"/>
    <lineage>
        <taxon>Eukaryota</taxon>
        <taxon>Viridiplantae</taxon>
        <taxon>Streptophyta</taxon>
        <taxon>Embryophyta</taxon>
        <taxon>Tracheophyta</taxon>
        <taxon>Spermatophyta</taxon>
        <taxon>Magnoliopsida</taxon>
        <taxon>eudicotyledons</taxon>
        <taxon>Gunneridae</taxon>
        <taxon>Pentapetalae</taxon>
        <taxon>rosids</taxon>
        <taxon>fabids</taxon>
        <taxon>Malpighiales</taxon>
        <taxon>Euphorbiaceae</taxon>
        <taxon>Crotonoideae</taxon>
        <taxon>Manihoteae</taxon>
        <taxon>Manihot</taxon>
    </lineage>
</organism>
<dbReference type="PANTHER" id="PTHR34802">
    <property type="entry name" value="CHORISMATE SYNTHASE"/>
    <property type="match status" value="1"/>
</dbReference>
<comment type="caution">
    <text evidence="2">The sequence shown here is derived from an EMBL/GenBank/DDBJ whole genome shotgun (WGS) entry which is preliminary data.</text>
</comment>
<gene>
    <name evidence="2" type="ORF">MANES_05G030300v8</name>
</gene>
<dbReference type="Gramene" id="Manes.05G030300.1.v8.1">
    <property type="protein sequence ID" value="Manes.05G030300.1.v8.1.CDS"/>
    <property type="gene ID" value="Manes.05G030300.v8.1"/>
</dbReference>
<accession>A0A2C9VSW9</accession>
<proteinExistence type="predicted"/>
<feature type="region of interest" description="Disordered" evidence="1">
    <location>
        <begin position="599"/>
        <end position="619"/>
    </location>
</feature>
<feature type="compositionally biased region" description="Pro residues" evidence="1">
    <location>
        <begin position="294"/>
        <end position="304"/>
    </location>
</feature>
<dbReference type="AlphaFoldDB" id="A0A2C9VSW9"/>
<feature type="region of interest" description="Disordered" evidence="1">
    <location>
        <begin position="324"/>
        <end position="355"/>
    </location>
</feature>
<feature type="compositionally biased region" description="Polar residues" evidence="1">
    <location>
        <begin position="345"/>
        <end position="355"/>
    </location>
</feature>
<keyword evidence="3" id="KW-1185">Reference proteome</keyword>
<feature type="compositionally biased region" description="Polar residues" evidence="1">
    <location>
        <begin position="554"/>
        <end position="565"/>
    </location>
</feature>
<feature type="compositionally biased region" description="Basic and acidic residues" evidence="1">
    <location>
        <begin position="260"/>
        <end position="274"/>
    </location>
</feature>
<feature type="region of interest" description="Disordered" evidence="1">
    <location>
        <begin position="421"/>
        <end position="442"/>
    </location>
</feature>
<feature type="compositionally biased region" description="Polar residues" evidence="1">
    <location>
        <begin position="199"/>
        <end position="211"/>
    </location>
</feature>
<dbReference type="PANTHER" id="PTHR34802:SF1">
    <property type="entry name" value="CHORISMATE SYNTHASE"/>
    <property type="match status" value="1"/>
</dbReference>
<protein>
    <submittedName>
        <fullName evidence="2">Uncharacterized protein</fullName>
    </submittedName>
</protein>
<evidence type="ECO:0000256" key="1">
    <source>
        <dbReference type="SAM" id="MobiDB-lite"/>
    </source>
</evidence>